<dbReference type="InterPro" id="IPR008906">
    <property type="entry name" value="HATC_C_dom"/>
</dbReference>
<dbReference type="Gene3D" id="3.40.50.1820">
    <property type="entry name" value="alpha/beta hydrolase"/>
    <property type="match status" value="1"/>
</dbReference>
<dbReference type="InterPro" id="IPR012337">
    <property type="entry name" value="RNaseH-like_sf"/>
</dbReference>
<dbReference type="RefSeq" id="XP_031391267.1">
    <property type="nucleotide sequence ID" value="XM_031535407.1"/>
</dbReference>
<dbReference type="Proteomes" id="UP000515151">
    <property type="component" value="Chromosome 1"/>
</dbReference>
<dbReference type="Pfam" id="PF00450">
    <property type="entry name" value="Peptidase_S10"/>
    <property type="match status" value="1"/>
</dbReference>
<dbReference type="InterPro" id="IPR052035">
    <property type="entry name" value="ZnF_BED_domain_contain"/>
</dbReference>
<dbReference type="Pfam" id="PF05699">
    <property type="entry name" value="Dimer_Tnp_hAT"/>
    <property type="match status" value="1"/>
</dbReference>
<dbReference type="OrthoDB" id="2610923at2759"/>
<keyword evidence="2" id="KW-0238">DNA-binding</keyword>
<keyword evidence="6" id="KW-1185">Reference proteome</keyword>
<name>A0A6P8D2E9_PUNGR</name>
<keyword evidence="3" id="KW-0732">Signal</keyword>
<feature type="signal peptide" evidence="3">
    <location>
        <begin position="1"/>
        <end position="23"/>
    </location>
</feature>
<dbReference type="InterPro" id="IPR001563">
    <property type="entry name" value="Peptidase_S10"/>
</dbReference>
<accession>A0A6P8D2E9</accession>
<dbReference type="PANTHER" id="PTHR46481:SF6">
    <property type="entry name" value="ZINC FINGER BED DOMAIN-CONTAINING PROTEIN RICESLEEPER 2-LIKE"/>
    <property type="match status" value="1"/>
</dbReference>
<dbReference type="SUPFAM" id="SSF53098">
    <property type="entry name" value="Ribonuclease H-like"/>
    <property type="match status" value="1"/>
</dbReference>
<evidence type="ECO:0000256" key="3">
    <source>
        <dbReference type="SAM" id="SignalP"/>
    </source>
</evidence>
<reference evidence="7" key="2">
    <citation type="submission" date="2025-08" db="UniProtKB">
        <authorList>
            <consortium name="RefSeq"/>
        </authorList>
    </citation>
    <scope>IDENTIFICATION</scope>
    <source>
        <tissue evidence="7">Leaf</tissue>
    </source>
</reference>
<evidence type="ECO:0000256" key="1">
    <source>
        <dbReference type="ARBA" id="ARBA00009431"/>
    </source>
</evidence>
<dbReference type="GO" id="GO:0006508">
    <property type="term" value="P:proteolysis"/>
    <property type="evidence" value="ECO:0007669"/>
    <property type="project" value="InterPro"/>
</dbReference>
<comment type="similarity">
    <text evidence="1">Belongs to the peptidase S10 family.</text>
</comment>
<feature type="domain" description="hAT-like transposase RNase-H fold" evidence="5">
    <location>
        <begin position="430"/>
        <end position="528"/>
    </location>
</feature>
<feature type="domain" description="HAT C-terminal dimerisation" evidence="4">
    <location>
        <begin position="576"/>
        <end position="658"/>
    </location>
</feature>
<protein>
    <submittedName>
        <fullName evidence="7">Zinc finger BED domain-containing protein RICESLEEPER 2-like</fullName>
    </submittedName>
</protein>
<dbReference type="Pfam" id="PF14372">
    <property type="entry name" value="hAT-like_RNase-H"/>
    <property type="match status" value="1"/>
</dbReference>
<evidence type="ECO:0000256" key="2">
    <source>
        <dbReference type="ARBA" id="ARBA00023125"/>
    </source>
</evidence>
<sequence length="695" mass="79152">MGKALVFLGLLAVGLLGLVGFSGFPTEDLVARLPDQPEVGFRQFAGYVDVDLRHGRSLFYYFVEADKDPDKKPLTLWLNGGIMSSENNLEVNLESSRKEKSMATINEDDDVVELDADEIQDTATGTQAGTSKGKRKRRLTSPVWQFFEKLAEKSIDEYTAIRSVFAYLSENVPVISRNTARADVLKVYKKEKSRVKSLLEEASGRICLTSYLWTSIATDGYLSLTAHFIDKNWSLQKRILNFSPMPPPHTGVALSNKITSLLAEWGIEGRLFSITLDNASANDTFAGLLRSHLNLKDALLAKGEFFHQRCCAHIINLIVQDGLKETDVAVDKVRESVKYVKGSQVRKEKFLECVKLLSLNPKKGLRQDVPTRWNSTFLMLDSAFYYHRAFCHLELSDSNYTNCPTSLEWQKIEKIKKFLGVFFEITNLFSGSKYPTANLYFSSTFKAYVLLKEYSDGTDEDLRAMSLRMLMKFEKYWFEFSVILSIALILDPRYKLEFVDWSYRKLYGSQSSEFQTIRDKLFSFYEEYTARQKVDLSSASKEKVVPDHQESETVDMLEEFDDYADNVYSASSKKSELEKYLDETRSDRKTDLDILEYWKINSQRYPTVARMARDILSIPISTVASEAAFSCGGRVLDQYRSSLKPDLVEALMYSRDWLYGLADGCGISMDQLTEDVMNLNISDEPSTQGSNTVKP</sequence>
<dbReference type="PANTHER" id="PTHR46481">
    <property type="entry name" value="ZINC FINGER BED DOMAIN-CONTAINING PROTEIN 4"/>
    <property type="match status" value="1"/>
</dbReference>
<dbReference type="SUPFAM" id="SSF53474">
    <property type="entry name" value="alpha/beta-Hydrolases"/>
    <property type="match status" value="1"/>
</dbReference>
<feature type="chain" id="PRO_5028006527" evidence="3">
    <location>
        <begin position="24"/>
        <end position="695"/>
    </location>
</feature>
<reference evidence="6" key="1">
    <citation type="journal article" date="2020" name="Plant Biotechnol. J.">
        <title>The pomegranate (Punica granatum L.) draft genome dissects genetic divergence between soft- and hard-seeded cultivars.</title>
        <authorList>
            <person name="Luo X."/>
            <person name="Li H."/>
            <person name="Wu Z."/>
            <person name="Yao W."/>
            <person name="Zhao P."/>
            <person name="Cao D."/>
            <person name="Yu H."/>
            <person name="Li K."/>
            <person name="Poudel K."/>
            <person name="Zhao D."/>
            <person name="Zhang F."/>
            <person name="Xia X."/>
            <person name="Chen L."/>
            <person name="Wang Q."/>
            <person name="Jing D."/>
            <person name="Cao S."/>
        </authorList>
    </citation>
    <scope>NUCLEOTIDE SEQUENCE [LARGE SCALE GENOMIC DNA]</scope>
    <source>
        <strain evidence="6">cv. Tunisia</strain>
    </source>
</reference>
<dbReference type="GeneID" id="116203602"/>
<evidence type="ECO:0000259" key="4">
    <source>
        <dbReference type="Pfam" id="PF05699"/>
    </source>
</evidence>
<gene>
    <name evidence="7" type="primary">LOC116203602</name>
</gene>
<evidence type="ECO:0000259" key="5">
    <source>
        <dbReference type="Pfam" id="PF14372"/>
    </source>
</evidence>
<dbReference type="GO" id="GO:0004185">
    <property type="term" value="F:serine-type carboxypeptidase activity"/>
    <property type="evidence" value="ECO:0007669"/>
    <property type="project" value="InterPro"/>
</dbReference>
<evidence type="ECO:0000313" key="6">
    <source>
        <dbReference type="Proteomes" id="UP000515151"/>
    </source>
</evidence>
<dbReference type="AlphaFoldDB" id="A0A6P8D2E9"/>
<dbReference type="InterPro" id="IPR029058">
    <property type="entry name" value="AB_hydrolase_fold"/>
</dbReference>
<dbReference type="InterPro" id="IPR025525">
    <property type="entry name" value="hAT-like_transposase_RNase-H"/>
</dbReference>
<dbReference type="GO" id="GO:0003677">
    <property type="term" value="F:DNA binding"/>
    <property type="evidence" value="ECO:0007669"/>
    <property type="project" value="UniProtKB-KW"/>
</dbReference>
<proteinExistence type="inferred from homology"/>
<organism evidence="6 7">
    <name type="scientific">Punica granatum</name>
    <name type="common">Pomegranate</name>
    <dbReference type="NCBI Taxonomy" id="22663"/>
    <lineage>
        <taxon>Eukaryota</taxon>
        <taxon>Viridiplantae</taxon>
        <taxon>Streptophyta</taxon>
        <taxon>Embryophyta</taxon>
        <taxon>Tracheophyta</taxon>
        <taxon>Spermatophyta</taxon>
        <taxon>Magnoliopsida</taxon>
        <taxon>eudicotyledons</taxon>
        <taxon>Gunneridae</taxon>
        <taxon>Pentapetalae</taxon>
        <taxon>rosids</taxon>
        <taxon>malvids</taxon>
        <taxon>Myrtales</taxon>
        <taxon>Lythraceae</taxon>
        <taxon>Punica</taxon>
    </lineage>
</organism>
<evidence type="ECO:0000313" key="7">
    <source>
        <dbReference type="RefSeq" id="XP_031391267.1"/>
    </source>
</evidence>
<dbReference type="GO" id="GO:0046983">
    <property type="term" value="F:protein dimerization activity"/>
    <property type="evidence" value="ECO:0007669"/>
    <property type="project" value="InterPro"/>
</dbReference>